<dbReference type="AlphaFoldDB" id="A0A2K1KI73"/>
<feature type="transmembrane region" description="Helical" evidence="1">
    <location>
        <begin position="17"/>
        <end position="38"/>
    </location>
</feature>
<reference evidence="3" key="3">
    <citation type="submission" date="2020-12" db="UniProtKB">
        <authorList>
            <consortium name="EnsemblPlants"/>
        </authorList>
    </citation>
    <scope>IDENTIFICATION</scope>
</reference>
<keyword evidence="1" id="KW-0812">Transmembrane</keyword>
<protein>
    <submittedName>
        <fullName evidence="2 3">Uncharacterized protein</fullName>
    </submittedName>
</protein>
<gene>
    <name evidence="2" type="ORF">PHYPA_007150</name>
</gene>
<organism evidence="2">
    <name type="scientific">Physcomitrium patens</name>
    <name type="common">Spreading-leaved earth moss</name>
    <name type="synonym">Physcomitrella patens</name>
    <dbReference type="NCBI Taxonomy" id="3218"/>
    <lineage>
        <taxon>Eukaryota</taxon>
        <taxon>Viridiplantae</taxon>
        <taxon>Streptophyta</taxon>
        <taxon>Embryophyta</taxon>
        <taxon>Bryophyta</taxon>
        <taxon>Bryophytina</taxon>
        <taxon>Bryopsida</taxon>
        <taxon>Funariidae</taxon>
        <taxon>Funariales</taxon>
        <taxon>Funariaceae</taxon>
        <taxon>Physcomitrium</taxon>
    </lineage>
</organism>
<sequence length="166" mass="18363">MARPGEYYDRRPGPSPWIPATILGIIFLIASSSYRSALSPAVAYPPTRNPAAFIPPVLIWVPILLFLAAQFFGGTNRPHGYDHLGRPLMRAGSYGGGGMGEYGDGLMYGDGPYNRYRQRGPYAKRDFMSSVMDYGGHWLLIFLGLWLFSLFGPRSASMQPIVVPML</sequence>
<keyword evidence="1" id="KW-1133">Transmembrane helix</keyword>
<dbReference type="Proteomes" id="UP000006727">
    <property type="component" value="Chromosome 5"/>
</dbReference>
<proteinExistence type="predicted"/>
<dbReference type="EMBL" id="ABEU02000005">
    <property type="protein sequence ID" value="PNR53475.1"/>
    <property type="molecule type" value="Genomic_DNA"/>
</dbReference>
<dbReference type="Gramene" id="Pp3c5_2690V3.1">
    <property type="protein sequence ID" value="PAC:32952652.CDS.1"/>
    <property type="gene ID" value="Pp3c5_2690"/>
</dbReference>
<dbReference type="EnsemblPlants" id="Pp3c5_2690V3.1">
    <property type="protein sequence ID" value="PAC:32952652.CDS.1"/>
    <property type="gene ID" value="Pp3c5_2690"/>
</dbReference>
<keyword evidence="1" id="KW-0472">Membrane</keyword>
<feature type="transmembrane region" description="Helical" evidence="1">
    <location>
        <begin position="134"/>
        <end position="151"/>
    </location>
</feature>
<evidence type="ECO:0000313" key="3">
    <source>
        <dbReference type="EnsemblPlants" id="PAC:32952652.CDS.1"/>
    </source>
</evidence>
<dbReference type="EnsemblPlants" id="Pp3c5_2690V3.2">
    <property type="protein sequence ID" value="PAC:32952653.CDS.1"/>
    <property type="gene ID" value="Pp3c5_2690"/>
</dbReference>
<feature type="transmembrane region" description="Helical" evidence="1">
    <location>
        <begin position="50"/>
        <end position="72"/>
    </location>
</feature>
<name>A0A2K1KI73_PHYPA</name>
<dbReference type="Gramene" id="Pp3c5_2690V3.2">
    <property type="protein sequence ID" value="PAC:32952653.CDS.1"/>
    <property type="gene ID" value="Pp3c5_2690"/>
</dbReference>
<reference evidence="2 4" key="1">
    <citation type="journal article" date="2008" name="Science">
        <title>The Physcomitrella genome reveals evolutionary insights into the conquest of land by plants.</title>
        <authorList>
            <person name="Rensing S."/>
            <person name="Lang D."/>
            <person name="Zimmer A."/>
            <person name="Terry A."/>
            <person name="Salamov A."/>
            <person name="Shapiro H."/>
            <person name="Nishiyama T."/>
            <person name="Perroud P.-F."/>
            <person name="Lindquist E."/>
            <person name="Kamisugi Y."/>
            <person name="Tanahashi T."/>
            <person name="Sakakibara K."/>
            <person name="Fujita T."/>
            <person name="Oishi K."/>
            <person name="Shin-I T."/>
            <person name="Kuroki Y."/>
            <person name="Toyoda A."/>
            <person name="Suzuki Y."/>
            <person name="Hashimoto A."/>
            <person name="Yamaguchi K."/>
            <person name="Sugano A."/>
            <person name="Kohara Y."/>
            <person name="Fujiyama A."/>
            <person name="Anterola A."/>
            <person name="Aoki S."/>
            <person name="Ashton N."/>
            <person name="Barbazuk W.B."/>
            <person name="Barker E."/>
            <person name="Bennetzen J."/>
            <person name="Bezanilla M."/>
            <person name="Blankenship R."/>
            <person name="Cho S.H."/>
            <person name="Dutcher S."/>
            <person name="Estelle M."/>
            <person name="Fawcett J.A."/>
            <person name="Gundlach H."/>
            <person name="Hanada K."/>
            <person name="Heyl A."/>
            <person name="Hicks K.A."/>
            <person name="Hugh J."/>
            <person name="Lohr M."/>
            <person name="Mayer K."/>
            <person name="Melkozernov A."/>
            <person name="Murata T."/>
            <person name="Nelson D."/>
            <person name="Pils B."/>
            <person name="Prigge M."/>
            <person name="Reiss B."/>
            <person name="Renner T."/>
            <person name="Rombauts S."/>
            <person name="Rushton P."/>
            <person name="Sanderfoot A."/>
            <person name="Schween G."/>
            <person name="Shiu S.-H."/>
            <person name="Stueber K."/>
            <person name="Theodoulou F.L."/>
            <person name="Tu H."/>
            <person name="Van de Peer Y."/>
            <person name="Verrier P.J."/>
            <person name="Waters E."/>
            <person name="Wood A."/>
            <person name="Yang L."/>
            <person name="Cove D."/>
            <person name="Cuming A."/>
            <person name="Hasebe M."/>
            <person name="Lucas S."/>
            <person name="Mishler D.B."/>
            <person name="Reski R."/>
            <person name="Grigoriev I."/>
            <person name="Quatrano R.S."/>
            <person name="Boore J.L."/>
        </authorList>
    </citation>
    <scope>NUCLEOTIDE SEQUENCE [LARGE SCALE GENOMIC DNA]</scope>
    <source>
        <strain evidence="3 4">cv. Gransden 2004</strain>
    </source>
</reference>
<evidence type="ECO:0000313" key="4">
    <source>
        <dbReference type="Proteomes" id="UP000006727"/>
    </source>
</evidence>
<dbReference type="PaxDb" id="3218-PP1S72_203V6.1"/>
<keyword evidence="4" id="KW-1185">Reference proteome</keyword>
<evidence type="ECO:0000256" key="1">
    <source>
        <dbReference type="SAM" id="Phobius"/>
    </source>
</evidence>
<evidence type="ECO:0000313" key="2">
    <source>
        <dbReference type="EMBL" id="PNR53475.1"/>
    </source>
</evidence>
<accession>A0A2K1KI73</accession>
<dbReference type="InParanoid" id="A0A2K1KI73"/>
<reference evidence="2 4" key="2">
    <citation type="journal article" date="2018" name="Plant J.">
        <title>The Physcomitrella patens chromosome-scale assembly reveals moss genome structure and evolution.</title>
        <authorList>
            <person name="Lang D."/>
            <person name="Ullrich K.K."/>
            <person name="Murat F."/>
            <person name="Fuchs J."/>
            <person name="Jenkins J."/>
            <person name="Haas F.B."/>
            <person name="Piednoel M."/>
            <person name="Gundlach H."/>
            <person name="Van Bel M."/>
            <person name="Meyberg R."/>
            <person name="Vives C."/>
            <person name="Morata J."/>
            <person name="Symeonidi A."/>
            <person name="Hiss M."/>
            <person name="Muchero W."/>
            <person name="Kamisugi Y."/>
            <person name="Saleh O."/>
            <person name="Blanc G."/>
            <person name="Decker E.L."/>
            <person name="van Gessel N."/>
            <person name="Grimwood J."/>
            <person name="Hayes R.D."/>
            <person name="Graham S.W."/>
            <person name="Gunter L.E."/>
            <person name="McDaniel S.F."/>
            <person name="Hoernstein S.N.W."/>
            <person name="Larsson A."/>
            <person name="Li F.W."/>
            <person name="Perroud P.F."/>
            <person name="Phillips J."/>
            <person name="Ranjan P."/>
            <person name="Rokshar D.S."/>
            <person name="Rothfels C.J."/>
            <person name="Schneider L."/>
            <person name="Shu S."/>
            <person name="Stevenson D.W."/>
            <person name="Thummler F."/>
            <person name="Tillich M."/>
            <person name="Villarreal Aguilar J.C."/>
            <person name="Widiez T."/>
            <person name="Wong G.K."/>
            <person name="Wymore A."/>
            <person name="Zhang Y."/>
            <person name="Zimmer A.D."/>
            <person name="Quatrano R.S."/>
            <person name="Mayer K.F.X."/>
            <person name="Goodstein D."/>
            <person name="Casacuberta J.M."/>
            <person name="Vandepoele K."/>
            <person name="Reski R."/>
            <person name="Cuming A.C."/>
            <person name="Tuskan G.A."/>
            <person name="Maumus F."/>
            <person name="Salse J."/>
            <person name="Schmutz J."/>
            <person name="Rensing S.A."/>
        </authorList>
    </citation>
    <scope>NUCLEOTIDE SEQUENCE [LARGE SCALE GENOMIC DNA]</scope>
    <source>
        <strain evidence="3 4">cv. Gransden 2004</strain>
    </source>
</reference>